<organism evidence="2 3">
    <name type="scientific">Hyphococcus luteus</name>
    <dbReference type="NCBI Taxonomy" id="2058213"/>
    <lineage>
        <taxon>Bacteria</taxon>
        <taxon>Pseudomonadati</taxon>
        <taxon>Pseudomonadota</taxon>
        <taxon>Alphaproteobacteria</taxon>
        <taxon>Parvularculales</taxon>
        <taxon>Parvularculaceae</taxon>
        <taxon>Hyphococcus</taxon>
    </lineage>
</organism>
<dbReference type="EMBL" id="PJCH01000001">
    <property type="protein sequence ID" value="PQA89542.1"/>
    <property type="molecule type" value="Genomic_DNA"/>
</dbReference>
<keyword evidence="1" id="KW-0732">Signal</keyword>
<accession>A0A2S7KAK8</accession>
<feature type="signal peptide" evidence="1">
    <location>
        <begin position="1"/>
        <end position="26"/>
    </location>
</feature>
<evidence type="ECO:0000256" key="1">
    <source>
        <dbReference type="SAM" id="SignalP"/>
    </source>
</evidence>
<reference evidence="2 3" key="1">
    <citation type="submission" date="2017-12" db="EMBL/GenBank/DDBJ databases">
        <authorList>
            <person name="Hurst M.R.H."/>
        </authorList>
    </citation>
    <scope>NUCLEOTIDE SEQUENCE [LARGE SCALE GENOMIC DNA]</scope>
    <source>
        <strain evidence="2 3">SY-3-19</strain>
    </source>
</reference>
<proteinExistence type="predicted"/>
<gene>
    <name evidence="2" type="ORF">CW354_01330</name>
</gene>
<dbReference type="AlphaFoldDB" id="A0A2S7KAK8"/>
<evidence type="ECO:0000313" key="2">
    <source>
        <dbReference type="EMBL" id="PQA89542.1"/>
    </source>
</evidence>
<protein>
    <submittedName>
        <fullName evidence="2">Uncharacterized protein</fullName>
    </submittedName>
</protein>
<comment type="caution">
    <text evidence="2">The sequence shown here is derived from an EMBL/GenBank/DDBJ whole genome shotgun (WGS) entry which is preliminary data.</text>
</comment>
<sequence>MAGTKMIRRLAAAAVGAALTPSAAFGGEKPEAEALWEAMARCAGLEDASSRHACADAALISAGILTTAELSVQRKQEFGLEEPEKKAKAAAPDEAPAITAAEIVEDPDEISVVLAQVDLSRTKRVTVTTAEGAVWKQVGGDAIRPAPEPGQTMVIKKAALGGFKCKIGKWSIFRCKRQF</sequence>
<feature type="chain" id="PRO_5015642438" evidence="1">
    <location>
        <begin position="27"/>
        <end position="179"/>
    </location>
</feature>
<evidence type="ECO:0000313" key="3">
    <source>
        <dbReference type="Proteomes" id="UP000239504"/>
    </source>
</evidence>
<name>A0A2S7KAK8_9PROT</name>
<keyword evidence="3" id="KW-1185">Reference proteome</keyword>
<dbReference type="Proteomes" id="UP000239504">
    <property type="component" value="Unassembled WGS sequence"/>
</dbReference>